<organism evidence="4 5">
    <name type="scientific">Natrarchaeobaculum sulfurireducens</name>
    <dbReference type="NCBI Taxonomy" id="2044521"/>
    <lineage>
        <taxon>Archaea</taxon>
        <taxon>Methanobacteriati</taxon>
        <taxon>Methanobacteriota</taxon>
        <taxon>Stenosarchaea group</taxon>
        <taxon>Halobacteria</taxon>
        <taxon>Halobacteriales</taxon>
        <taxon>Natrialbaceae</taxon>
        <taxon>Natrarchaeobaculum</taxon>
    </lineage>
</organism>
<dbReference type="EMBL" id="CP027033">
    <property type="protein sequence ID" value="AXR82037.1"/>
    <property type="molecule type" value="Genomic_DNA"/>
</dbReference>
<dbReference type="PANTHER" id="PTHR34236">
    <property type="entry name" value="DIMETHYL SULFOXIDE REDUCTASE TRANSCRIPTIONAL ACTIVATOR"/>
    <property type="match status" value="1"/>
</dbReference>
<accession>A0A346PR92</accession>
<dbReference type="Pfam" id="PF04967">
    <property type="entry name" value="HTH_10"/>
    <property type="match status" value="1"/>
</dbReference>
<keyword evidence="2" id="KW-0804">Transcription</keyword>
<dbReference type="PROSITE" id="PS51257">
    <property type="entry name" value="PROKAR_LIPOPROTEIN"/>
    <property type="match status" value="1"/>
</dbReference>
<evidence type="ECO:0000256" key="2">
    <source>
        <dbReference type="ARBA" id="ARBA00023163"/>
    </source>
</evidence>
<dbReference type="InterPro" id="IPR007050">
    <property type="entry name" value="HTH_bacterioopsin"/>
</dbReference>
<feature type="domain" description="HTH bat-type" evidence="3">
    <location>
        <begin position="137"/>
        <end position="187"/>
    </location>
</feature>
<evidence type="ECO:0000313" key="5">
    <source>
        <dbReference type="Proteomes" id="UP000258613"/>
    </source>
</evidence>
<dbReference type="KEGG" id="nag:AArcMg_2037"/>
<dbReference type="AlphaFoldDB" id="A0A346PR92"/>
<gene>
    <name evidence="4" type="ORF">AArcMg_2037</name>
</gene>
<sequence>MPCRVDDHSSGSVTLLSGCNIHRGSEGDETRCSWCVSDAVGSVGQAADEPSYTADWRSVADGPIVTRRFELEESTIMVRPTDDDTAQFKISMVVSEIESARDVLSCLDEVDATIHPETANVSNPNVSNVHVDLSAVTVKQWQALKLAYERGYYDSPRGADLSDLASELEISKSAVSQRLRSAEATLVGAIIREIR</sequence>
<evidence type="ECO:0000313" key="4">
    <source>
        <dbReference type="EMBL" id="AXR82037.1"/>
    </source>
</evidence>
<name>A0A346PR92_9EURY</name>
<evidence type="ECO:0000259" key="3">
    <source>
        <dbReference type="Pfam" id="PF04967"/>
    </source>
</evidence>
<dbReference type="Proteomes" id="UP000258613">
    <property type="component" value="Chromosome"/>
</dbReference>
<reference evidence="5" key="1">
    <citation type="submission" date="2018-02" db="EMBL/GenBank/DDBJ databases">
        <title>Phenotypic and genomic properties of facultatively anaerobic sulfur-reducing natronoarchaea from hypersaline soda lakes.</title>
        <authorList>
            <person name="Sorokin D.Y."/>
            <person name="Kublanov I.V."/>
            <person name="Roman P."/>
            <person name="Sinninghe Damste J.S."/>
            <person name="Golyshin P.N."/>
            <person name="Rojo D."/>
            <person name="Ciordia S."/>
            <person name="Mena M.D.C."/>
            <person name="Ferrer M."/>
            <person name="Messina E."/>
            <person name="Smedile F."/>
            <person name="La Spada G."/>
            <person name="La Cono V."/>
            <person name="Yakimov M.M."/>
        </authorList>
    </citation>
    <scope>NUCLEOTIDE SEQUENCE [LARGE SCALE GENOMIC DNA]</scope>
    <source>
        <strain evidence="5">AArc-Mg</strain>
    </source>
</reference>
<keyword evidence="1" id="KW-0805">Transcription regulation</keyword>
<protein>
    <recommendedName>
        <fullName evidence="3">HTH bat-type domain-containing protein</fullName>
    </recommendedName>
</protein>
<proteinExistence type="predicted"/>
<dbReference type="PANTHER" id="PTHR34236:SF1">
    <property type="entry name" value="DIMETHYL SULFOXIDE REDUCTASE TRANSCRIPTIONAL ACTIVATOR"/>
    <property type="match status" value="1"/>
</dbReference>
<keyword evidence="5" id="KW-1185">Reference proteome</keyword>
<evidence type="ECO:0000256" key="1">
    <source>
        <dbReference type="ARBA" id="ARBA00023015"/>
    </source>
</evidence>